<feature type="region of interest" description="Disordered" evidence="1">
    <location>
        <begin position="160"/>
        <end position="214"/>
    </location>
</feature>
<dbReference type="OrthoDB" id="3942074at2759"/>
<evidence type="ECO:0000256" key="2">
    <source>
        <dbReference type="SAM" id="SignalP"/>
    </source>
</evidence>
<proteinExistence type="predicted"/>
<feature type="signal peptide" evidence="2">
    <location>
        <begin position="1"/>
        <end position="18"/>
    </location>
</feature>
<organism evidence="3 4">
    <name type="scientific">Fusarium longipes</name>
    <dbReference type="NCBI Taxonomy" id="694270"/>
    <lineage>
        <taxon>Eukaryota</taxon>
        <taxon>Fungi</taxon>
        <taxon>Dikarya</taxon>
        <taxon>Ascomycota</taxon>
        <taxon>Pezizomycotina</taxon>
        <taxon>Sordariomycetes</taxon>
        <taxon>Hypocreomycetidae</taxon>
        <taxon>Hypocreales</taxon>
        <taxon>Nectriaceae</taxon>
        <taxon>Fusarium</taxon>
    </lineage>
</organism>
<feature type="region of interest" description="Disordered" evidence="1">
    <location>
        <begin position="116"/>
        <end position="147"/>
    </location>
</feature>
<feature type="compositionally biased region" description="Low complexity" evidence="1">
    <location>
        <begin position="171"/>
        <end position="197"/>
    </location>
</feature>
<evidence type="ECO:0000313" key="3">
    <source>
        <dbReference type="EMBL" id="RGP75682.1"/>
    </source>
</evidence>
<evidence type="ECO:0000256" key="1">
    <source>
        <dbReference type="SAM" id="MobiDB-lite"/>
    </source>
</evidence>
<feature type="compositionally biased region" description="Low complexity" evidence="1">
    <location>
        <begin position="124"/>
        <end position="134"/>
    </location>
</feature>
<accession>A0A395SUE9</accession>
<keyword evidence="2" id="KW-0732">Signal</keyword>
<feature type="compositionally biased region" description="Polar residues" evidence="1">
    <location>
        <begin position="203"/>
        <end position="213"/>
    </location>
</feature>
<dbReference type="AlphaFoldDB" id="A0A395SUE9"/>
<feature type="chain" id="PRO_5017252447" evidence="2">
    <location>
        <begin position="19"/>
        <end position="238"/>
    </location>
</feature>
<keyword evidence="4" id="KW-1185">Reference proteome</keyword>
<name>A0A395SUE9_9HYPO</name>
<dbReference type="STRING" id="694270.A0A395SUE9"/>
<evidence type="ECO:0000313" key="4">
    <source>
        <dbReference type="Proteomes" id="UP000266234"/>
    </source>
</evidence>
<sequence length="238" mass="23251">MATKFLTVALAAAVPALARTDLAGCTTYDTVVSNADGMYATRIWYVPDSGEICDILDCGGGRAPPKTTVPGCPAYEGTETYSPSFIDPKTLGAAPAKETGNAEEDGDVSLSATVTSAPATQTDASGTATATETEAATETESESTVRPIFSSILRKANDTGIATPITTPGHATVTGSASSGAGSGTASSGSDSGSASDADSESKTASAPGSAVSTAGAAMPTAGAFLALAGAAIYAGML</sequence>
<reference evidence="3 4" key="1">
    <citation type="journal article" date="2018" name="PLoS Pathog.">
        <title>Evolution of structural diversity of trichothecenes, a family of toxins produced by plant pathogenic and entomopathogenic fungi.</title>
        <authorList>
            <person name="Proctor R.H."/>
            <person name="McCormick S.P."/>
            <person name="Kim H.S."/>
            <person name="Cardoza R.E."/>
            <person name="Stanley A.M."/>
            <person name="Lindo L."/>
            <person name="Kelly A."/>
            <person name="Brown D.W."/>
            <person name="Lee T."/>
            <person name="Vaughan M.M."/>
            <person name="Alexander N.J."/>
            <person name="Busman M."/>
            <person name="Gutierrez S."/>
        </authorList>
    </citation>
    <scope>NUCLEOTIDE SEQUENCE [LARGE SCALE GENOMIC DNA]</scope>
    <source>
        <strain evidence="3 4">NRRL 20695</strain>
    </source>
</reference>
<comment type="caution">
    <text evidence="3">The sequence shown here is derived from an EMBL/GenBank/DDBJ whole genome shotgun (WGS) entry which is preliminary data.</text>
</comment>
<gene>
    <name evidence="3" type="ORF">FLONG3_5659</name>
</gene>
<protein>
    <submittedName>
        <fullName evidence="3">Siderophore biosynthesis</fullName>
    </submittedName>
</protein>
<dbReference type="EMBL" id="PXOG01000121">
    <property type="protein sequence ID" value="RGP75682.1"/>
    <property type="molecule type" value="Genomic_DNA"/>
</dbReference>
<dbReference type="Proteomes" id="UP000266234">
    <property type="component" value="Unassembled WGS sequence"/>
</dbReference>